<dbReference type="UniPathway" id="UPA00034">
    <property type="reaction ID" value="UER00025"/>
</dbReference>
<feature type="site" description="Could be important to modulate the pK values of the two catalytic cysteine residues" evidence="3">
    <location>
        <position position="188"/>
    </location>
</feature>
<evidence type="ECO:0000256" key="1">
    <source>
        <dbReference type="ARBA" id="ARBA00010219"/>
    </source>
</evidence>
<feature type="binding site" evidence="3">
    <location>
        <begin position="188"/>
        <end position="189"/>
    </location>
    <ligand>
        <name>substrate</name>
    </ligand>
</feature>
<dbReference type="GO" id="GO:0005829">
    <property type="term" value="C:cytosol"/>
    <property type="evidence" value="ECO:0007669"/>
    <property type="project" value="TreeGrafter"/>
</dbReference>
<dbReference type="InterPro" id="IPR001653">
    <property type="entry name" value="DAP_epimerase_DapF"/>
</dbReference>
<evidence type="ECO:0000313" key="5">
    <source>
        <dbReference type="EMBL" id="RAI74822.1"/>
    </source>
</evidence>
<keyword evidence="3" id="KW-0028">Amino-acid biosynthesis</keyword>
<dbReference type="EC" id="5.1.1.7" evidence="3 4"/>
<comment type="subcellular location">
    <subcellularLocation>
        <location evidence="3">Cytoplasm</location>
    </subcellularLocation>
</comment>
<comment type="caution">
    <text evidence="3">Lacks conserved residue(s) required for the propagation of feature annotation.</text>
</comment>
<comment type="function">
    <text evidence="3">Catalyzes the stereoinversion of LL-2,6-diaminopimelate (L,L-DAP) to meso-diaminopimelate (meso-DAP), a precursor of L-lysine and an essential component of the bacterial peptidoglycan.</text>
</comment>
<evidence type="ECO:0000313" key="6">
    <source>
        <dbReference type="Proteomes" id="UP000249016"/>
    </source>
</evidence>
<dbReference type="PANTHER" id="PTHR31689:SF0">
    <property type="entry name" value="DIAMINOPIMELATE EPIMERASE"/>
    <property type="match status" value="1"/>
</dbReference>
<reference evidence="5 6" key="1">
    <citation type="submission" date="2018-06" db="EMBL/GenBank/DDBJ databases">
        <title>Spirosoma sp. HMF3257 Genome sequencing and assembly.</title>
        <authorList>
            <person name="Kang H."/>
            <person name="Cha I."/>
            <person name="Kim H."/>
            <person name="Kang J."/>
            <person name="Joh K."/>
        </authorList>
    </citation>
    <scope>NUCLEOTIDE SEQUENCE [LARGE SCALE GENOMIC DNA]</scope>
    <source>
        <strain evidence="5 6">HMF3257</strain>
    </source>
</reference>
<proteinExistence type="inferred from homology"/>
<name>A0A327NHU8_9BACT</name>
<feature type="binding site" evidence="3">
    <location>
        <begin position="199"/>
        <end position="200"/>
    </location>
    <ligand>
        <name>substrate</name>
    </ligand>
</feature>
<comment type="catalytic activity">
    <reaction evidence="3">
        <text>(2S,6S)-2,6-diaminopimelate = meso-2,6-diaminopimelate</text>
        <dbReference type="Rhea" id="RHEA:15393"/>
        <dbReference type="ChEBI" id="CHEBI:57609"/>
        <dbReference type="ChEBI" id="CHEBI:57791"/>
        <dbReference type="EC" id="5.1.1.7"/>
    </reaction>
</comment>
<feature type="binding site" evidence="3">
    <location>
        <begin position="75"/>
        <end position="76"/>
    </location>
    <ligand>
        <name>substrate</name>
    </ligand>
</feature>
<dbReference type="AlphaFoldDB" id="A0A327NHU8"/>
<dbReference type="Pfam" id="PF01678">
    <property type="entry name" value="DAP_epimerase"/>
    <property type="match status" value="2"/>
</dbReference>
<dbReference type="SUPFAM" id="SSF54506">
    <property type="entry name" value="Diaminopimelate epimerase-like"/>
    <property type="match status" value="2"/>
</dbReference>
<dbReference type="OrthoDB" id="9805408at2"/>
<feature type="site" description="Could be important to modulate the pK values of the two catalytic cysteine residues" evidence="3">
    <location>
        <position position="138"/>
    </location>
</feature>
<keyword evidence="3" id="KW-0457">Lysine biosynthesis</keyword>
<keyword evidence="2 3" id="KW-0413">Isomerase</keyword>
<comment type="similarity">
    <text evidence="1 3">Belongs to the diaminopimelate epimerase family.</text>
</comment>
<dbReference type="Gene3D" id="3.10.310.10">
    <property type="entry name" value="Diaminopimelate Epimerase, Chain A, domain 1"/>
    <property type="match status" value="2"/>
</dbReference>
<comment type="pathway">
    <text evidence="3">Amino-acid biosynthesis; L-lysine biosynthesis via DAP pathway; DL-2,6-diaminopimelate from LL-2,6-diaminopimelate: step 1/1.</text>
</comment>
<gene>
    <name evidence="3" type="primary">dapF</name>
    <name evidence="5" type="ORF">HMF3257_12250</name>
</gene>
<evidence type="ECO:0000256" key="2">
    <source>
        <dbReference type="ARBA" id="ARBA00023235"/>
    </source>
</evidence>
<protein>
    <recommendedName>
        <fullName evidence="3 4">Diaminopimelate epimerase</fullName>
        <shortName evidence="3">DAP epimerase</shortName>
        <ecNumber evidence="3 4">5.1.1.7</ecNumber>
    </recommendedName>
    <alternativeName>
        <fullName evidence="3">PLP-independent amino acid racemase</fullName>
    </alternativeName>
</protein>
<feature type="binding site" evidence="3">
    <location>
        <position position="170"/>
    </location>
    <ligand>
        <name>substrate</name>
    </ligand>
</feature>
<dbReference type="GO" id="GO:0009089">
    <property type="term" value="P:lysine biosynthetic process via diaminopimelate"/>
    <property type="evidence" value="ECO:0007669"/>
    <property type="project" value="UniProtKB-UniRule"/>
</dbReference>
<sequence length="259" mass="28425">MTFDFFKYQGTGNDFILIDDRNETFPATDQALVERLCHRRFGIGADGLILLRNDPEYDFRMVYFNADGAEGSMCGNGGRCIVRFAHDLGLFASETRFLAVDGEHSAVVTEETISLKMSEVAGIDGHGGLTFLNTGSPHIVQFVDDLESLDVVSEGRSIRYDSRFQPGGTNVNFAQIVDGNTLFVRTYERGVEDETYSCGTGVTAVALVANSQLNMPDPVFIKTLGGNLRVSFNAKAEERFDNIYLIGPAKRVFAGTITV</sequence>
<keyword evidence="6" id="KW-1185">Reference proteome</keyword>
<accession>A0A327NHU8</accession>
<dbReference type="EMBL" id="QLII01000001">
    <property type="protein sequence ID" value="RAI74822.1"/>
    <property type="molecule type" value="Genomic_DNA"/>
</dbReference>
<dbReference type="RefSeq" id="WP_111342466.1">
    <property type="nucleotide sequence ID" value="NZ_QLII01000001.1"/>
</dbReference>
<keyword evidence="3" id="KW-0963">Cytoplasm</keyword>
<dbReference type="PANTHER" id="PTHR31689">
    <property type="entry name" value="DIAMINOPIMELATE EPIMERASE, CHLOROPLASTIC"/>
    <property type="match status" value="1"/>
</dbReference>
<feature type="binding site" evidence="3">
    <location>
        <position position="65"/>
    </location>
    <ligand>
        <name>substrate</name>
    </ligand>
</feature>
<feature type="active site" description="Proton donor" evidence="3">
    <location>
        <position position="74"/>
    </location>
</feature>
<feature type="binding site" evidence="3">
    <location>
        <position position="13"/>
    </location>
    <ligand>
        <name>substrate</name>
    </ligand>
</feature>
<feature type="active site" description="Proton acceptor" evidence="3">
    <location>
        <position position="198"/>
    </location>
</feature>
<dbReference type="GO" id="GO:0008837">
    <property type="term" value="F:diaminopimelate epimerase activity"/>
    <property type="evidence" value="ECO:0007669"/>
    <property type="project" value="UniProtKB-UniRule"/>
</dbReference>
<dbReference type="Proteomes" id="UP000249016">
    <property type="component" value="Unassembled WGS sequence"/>
</dbReference>
<dbReference type="HAMAP" id="MF_00197">
    <property type="entry name" value="DAP_epimerase"/>
    <property type="match status" value="1"/>
</dbReference>
<comment type="caution">
    <text evidence="5">The sequence shown here is derived from an EMBL/GenBank/DDBJ whole genome shotgun (WGS) entry which is preliminary data.</text>
</comment>
<evidence type="ECO:0000256" key="3">
    <source>
        <dbReference type="HAMAP-Rule" id="MF_00197"/>
    </source>
</evidence>
<dbReference type="NCBIfam" id="TIGR00652">
    <property type="entry name" value="DapF"/>
    <property type="match status" value="1"/>
</dbReference>
<evidence type="ECO:0000256" key="4">
    <source>
        <dbReference type="NCBIfam" id="TIGR00652"/>
    </source>
</evidence>
<organism evidence="5 6">
    <name type="scientific">Spirosoma telluris</name>
    <dbReference type="NCBI Taxonomy" id="2183553"/>
    <lineage>
        <taxon>Bacteria</taxon>
        <taxon>Pseudomonadati</taxon>
        <taxon>Bacteroidota</taxon>
        <taxon>Cytophagia</taxon>
        <taxon>Cytophagales</taxon>
        <taxon>Cytophagaceae</taxon>
        <taxon>Spirosoma</taxon>
    </lineage>
</organism>
<comment type="subunit">
    <text evidence="3">Homodimer.</text>
</comment>